<dbReference type="Proteomes" id="UP000233469">
    <property type="component" value="Unassembled WGS sequence"/>
</dbReference>
<sequence>FRGIDNYNFASPQPWSLPCPICDGKHGNYGLHGEWYKNEMEYCLTCFTSSNKLNLLVYDDVTSSNNINMSESQFPRSLFPQFTEEELQEASKLSHSSVDWIEYNKWVEAGEPFEEHDELMSMNQKLENGSTQRRSTGTKRHNVIRKRKQRNGISSNKSDGKANKKSGKKSDKITSNARAKTTSCNESEYCWQVREFKYDKKNDRMKLVGPNIGPYNVVPKKSYIYALTLQNNHFLMLRHIKERWFRCLAYLTDYDSYSDFLMCSLQIRQHHNKYEICNFFYK</sequence>
<dbReference type="VEuPathDB" id="FungiDB:FUN_003668"/>
<reference evidence="2 3" key="2">
    <citation type="submission" date="2017-10" db="EMBL/GenBank/DDBJ databases">
        <title>Extensive intraspecific genome diversity in a model arbuscular mycorrhizal fungus.</title>
        <authorList>
            <person name="Chen E.C.H."/>
            <person name="Morin E."/>
            <person name="Baudet D."/>
            <person name="Noel J."/>
            <person name="Ndikumana S."/>
            <person name="Charron P."/>
            <person name="St-Onge C."/>
            <person name="Giorgi J."/>
            <person name="Grigoriev I.V."/>
            <person name="Roux C."/>
            <person name="Martin F.M."/>
            <person name="Corradi N."/>
        </authorList>
    </citation>
    <scope>NUCLEOTIDE SEQUENCE [LARGE SCALE GENOMIC DNA]</scope>
    <source>
        <strain evidence="2 3">C2</strain>
    </source>
</reference>
<reference evidence="2 3" key="1">
    <citation type="submission" date="2016-04" db="EMBL/GenBank/DDBJ databases">
        <title>Genome analyses suggest a sexual origin of heterokaryosis in a supposedly ancient asexual fungus.</title>
        <authorList>
            <person name="Ropars J."/>
            <person name="Sedzielewska K."/>
            <person name="Noel J."/>
            <person name="Charron P."/>
            <person name="Farinelli L."/>
            <person name="Marton T."/>
            <person name="Kruger M."/>
            <person name="Pelin A."/>
            <person name="Brachmann A."/>
            <person name="Corradi N."/>
        </authorList>
    </citation>
    <scope>NUCLEOTIDE SEQUENCE [LARGE SCALE GENOMIC DNA]</scope>
    <source>
        <strain evidence="2 3">C2</strain>
    </source>
</reference>
<dbReference type="VEuPathDB" id="FungiDB:FUN_017468"/>
<name>A0A2N1MB84_9GLOM</name>
<comment type="caution">
    <text evidence="2">The sequence shown here is derived from an EMBL/GenBank/DDBJ whole genome shotgun (WGS) entry which is preliminary data.</text>
</comment>
<dbReference type="EMBL" id="LLXL01003323">
    <property type="protein sequence ID" value="PKK58895.1"/>
    <property type="molecule type" value="Genomic_DNA"/>
</dbReference>
<feature type="compositionally biased region" description="Basic residues" evidence="1">
    <location>
        <begin position="136"/>
        <end position="150"/>
    </location>
</feature>
<feature type="non-terminal residue" evidence="2">
    <location>
        <position position="1"/>
    </location>
</feature>
<dbReference type="VEuPathDB" id="FungiDB:RhiirFUN_002210"/>
<feature type="compositionally biased region" description="Polar residues" evidence="1">
    <location>
        <begin position="125"/>
        <end position="135"/>
    </location>
</feature>
<dbReference type="VEuPathDB" id="FungiDB:RhiirA1_464304"/>
<evidence type="ECO:0000256" key="1">
    <source>
        <dbReference type="SAM" id="MobiDB-lite"/>
    </source>
</evidence>
<organism evidence="2 3">
    <name type="scientific">Rhizophagus irregularis</name>
    <dbReference type="NCBI Taxonomy" id="588596"/>
    <lineage>
        <taxon>Eukaryota</taxon>
        <taxon>Fungi</taxon>
        <taxon>Fungi incertae sedis</taxon>
        <taxon>Mucoromycota</taxon>
        <taxon>Glomeromycotina</taxon>
        <taxon>Glomeromycetes</taxon>
        <taxon>Glomerales</taxon>
        <taxon>Glomeraceae</taxon>
        <taxon>Rhizophagus</taxon>
    </lineage>
</organism>
<dbReference type="VEuPathDB" id="FungiDB:RhiirFUN_008424"/>
<accession>A0A2N1MB84</accession>
<dbReference type="AlphaFoldDB" id="A0A2N1MB84"/>
<evidence type="ECO:0000313" key="2">
    <source>
        <dbReference type="EMBL" id="PKK58895.1"/>
    </source>
</evidence>
<gene>
    <name evidence="2" type="ORF">RhiirC2_795611</name>
</gene>
<feature type="compositionally biased region" description="Basic and acidic residues" evidence="1">
    <location>
        <begin position="158"/>
        <end position="172"/>
    </location>
</feature>
<feature type="region of interest" description="Disordered" evidence="1">
    <location>
        <begin position="125"/>
        <end position="178"/>
    </location>
</feature>
<evidence type="ECO:0000313" key="3">
    <source>
        <dbReference type="Proteomes" id="UP000233469"/>
    </source>
</evidence>
<proteinExistence type="predicted"/>
<protein>
    <submittedName>
        <fullName evidence="2">Uncharacterized protein</fullName>
    </submittedName>
</protein>